<dbReference type="RefSeq" id="XP_025774419.1">
    <property type="nucleotide sequence ID" value="XM_025918634.1"/>
</dbReference>
<dbReference type="Pfam" id="PF03104">
    <property type="entry name" value="DNA_pol_B_exo1"/>
    <property type="match status" value="1"/>
</dbReference>
<comment type="subcellular location">
    <subcellularLocation>
        <location evidence="1 16">Nucleus</location>
    </subcellularLocation>
</comment>
<comment type="function">
    <text evidence="16">DNA polymerase II participates in chromosomal DNA replication.</text>
</comment>
<comment type="similarity">
    <text evidence="2 16">Belongs to the DNA polymerase type-B family.</text>
</comment>
<keyword evidence="6 16" id="KW-0235">DNA replication</keyword>
<keyword evidence="4 16" id="KW-0808">Transferase</keyword>
<reference evidence="20" key="1">
    <citation type="submission" date="2025-08" db="UniProtKB">
        <authorList>
            <consortium name="RefSeq"/>
        </authorList>
    </citation>
    <scope>IDENTIFICATION</scope>
    <source>
        <tissue evidence="20">Blood</tissue>
    </source>
</reference>
<feature type="compositionally biased region" description="Acidic residues" evidence="17">
    <location>
        <begin position="1628"/>
        <end position="1655"/>
    </location>
</feature>
<protein>
    <recommendedName>
        <fullName evidence="16">DNA polymerase epsilon catalytic subunit</fullName>
        <ecNumber evidence="16">2.7.7.7</ecNumber>
    </recommendedName>
</protein>
<feature type="region of interest" description="Disordered" evidence="17">
    <location>
        <begin position="974"/>
        <end position="993"/>
    </location>
</feature>
<evidence type="ECO:0000256" key="16">
    <source>
        <dbReference type="RuleBase" id="RU365029"/>
    </source>
</evidence>
<dbReference type="GeneID" id="112855084"/>
<feature type="domain" description="DNA polymerase epsilon catalytic subunit A C-terminal" evidence="18">
    <location>
        <begin position="1207"/>
        <end position="1607"/>
    </location>
</feature>
<accession>A0A6P6HF63</accession>
<dbReference type="InterPro" id="IPR055191">
    <property type="entry name" value="POL2_thumb"/>
</dbReference>
<evidence type="ECO:0000256" key="1">
    <source>
        <dbReference type="ARBA" id="ARBA00004123"/>
    </source>
</evidence>
<evidence type="ECO:0000256" key="10">
    <source>
        <dbReference type="ARBA" id="ARBA00022932"/>
    </source>
</evidence>
<dbReference type="FunFam" id="3.30.420.10:FF:000010">
    <property type="entry name" value="DNA polymerase epsilon catalytic subunit"/>
    <property type="match status" value="1"/>
</dbReference>
<dbReference type="Pfam" id="PF22634">
    <property type="entry name" value="POL2_thumb"/>
    <property type="match status" value="1"/>
</dbReference>
<evidence type="ECO:0000256" key="11">
    <source>
        <dbReference type="ARBA" id="ARBA00023004"/>
    </source>
</evidence>
<evidence type="ECO:0000256" key="17">
    <source>
        <dbReference type="SAM" id="MobiDB-lite"/>
    </source>
</evidence>
<dbReference type="KEGG" id="pcoo:112855084"/>
<dbReference type="GO" id="GO:0003677">
    <property type="term" value="F:DNA binding"/>
    <property type="evidence" value="ECO:0007669"/>
    <property type="project" value="UniProtKB-KW"/>
</dbReference>
<comment type="cofactor">
    <cofactor evidence="16">
        <name>[4Fe-4S] cluster</name>
        <dbReference type="ChEBI" id="CHEBI:49883"/>
    </cofactor>
</comment>
<name>A0A6P6HF63_PUMCO</name>
<dbReference type="EC" id="2.7.7.7" evidence="16"/>
<dbReference type="Pfam" id="PF22912">
    <property type="entry name" value="zf-DPOE"/>
    <property type="match status" value="1"/>
</dbReference>
<evidence type="ECO:0000256" key="14">
    <source>
        <dbReference type="ARBA" id="ARBA00023242"/>
    </source>
</evidence>
<keyword evidence="19" id="KW-1185">Reference proteome</keyword>
<evidence type="ECO:0000256" key="5">
    <source>
        <dbReference type="ARBA" id="ARBA00022695"/>
    </source>
</evidence>
<evidence type="ECO:0000256" key="9">
    <source>
        <dbReference type="ARBA" id="ARBA00022833"/>
    </source>
</evidence>
<dbReference type="GO" id="GO:0045004">
    <property type="term" value="P:DNA replication proofreading"/>
    <property type="evidence" value="ECO:0007669"/>
    <property type="project" value="TreeGrafter"/>
</dbReference>
<dbReference type="GO" id="GO:0003887">
    <property type="term" value="F:DNA-directed DNA polymerase activity"/>
    <property type="evidence" value="ECO:0007669"/>
    <property type="project" value="UniProtKB-KW"/>
</dbReference>
<keyword evidence="12 16" id="KW-0411">Iron-sulfur</keyword>
<evidence type="ECO:0000259" key="18">
    <source>
        <dbReference type="SMART" id="SM01159"/>
    </source>
</evidence>
<dbReference type="GO" id="GO:0008622">
    <property type="term" value="C:epsilon DNA polymerase complex"/>
    <property type="evidence" value="ECO:0007669"/>
    <property type="project" value="InterPro"/>
</dbReference>
<dbReference type="GO" id="GO:0006272">
    <property type="term" value="P:leading strand elongation"/>
    <property type="evidence" value="ECO:0007669"/>
    <property type="project" value="TreeGrafter"/>
</dbReference>
<comment type="subunit">
    <text evidence="15">Component of the DNA polymerase epsilon complex consisting of four subunits: the catalytic subunit POLE and the accessory subunits POLE2, POLE3 and POLE4. Interacts with RAD17 and TOPBP1.</text>
</comment>
<dbReference type="FunFam" id="1.10.132.60:FF:000002">
    <property type="entry name" value="DNA polymerase epsilon catalytic subunit"/>
    <property type="match status" value="1"/>
</dbReference>
<keyword evidence="3 16" id="KW-0004">4Fe-4S</keyword>
<keyword evidence="13 16" id="KW-0238">DNA-binding</keyword>
<keyword evidence="9 16" id="KW-0862">Zinc</keyword>
<dbReference type="PANTHER" id="PTHR10670:SF0">
    <property type="entry name" value="DNA POLYMERASE EPSILON CATALYTIC SUBUNIT A"/>
    <property type="match status" value="1"/>
</dbReference>
<feature type="compositionally biased region" description="Polar residues" evidence="17">
    <location>
        <begin position="1611"/>
        <end position="1620"/>
    </location>
</feature>
<dbReference type="SMART" id="SM01159">
    <property type="entry name" value="DUF1744"/>
    <property type="match status" value="1"/>
</dbReference>
<evidence type="ECO:0000256" key="2">
    <source>
        <dbReference type="ARBA" id="ARBA00005755"/>
    </source>
</evidence>
<dbReference type="SUPFAM" id="SSF56672">
    <property type="entry name" value="DNA/RNA polymerases"/>
    <property type="match status" value="1"/>
</dbReference>
<dbReference type="InterPro" id="IPR006172">
    <property type="entry name" value="DNA-dir_DNA_pol_B"/>
</dbReference>
<dbReference type="GO" id="GO:0006287">
    <property type="term" value="P:base-excision repair, gap-filling"/>
    <property type="evidence" value="ECO:0007669"/>
    <property type="project" value="TreeGrafter"/>
</dbReference>
<feature type="region of interest" description="Disordered" evidence="17">
    <location>
        <begin position="1610"/>
        <end position="1655"/>
    </location>
</feature>
<dbReference type="PANTHER" id="PTHR10670">
    <property type="entry name" value="DNA POLYMERASE EPSILON CATALYTIC SUBUNIT A"/>
    <property type="match status" value="1"/>
</dbReference>
<organism evidence="19 20">
    <name type="scientific">Puma concolor</name>
    <name type="common">Mountain lion</name>
    <name type="synonym">Felis concolor</name>
    <dbReference type="NCBI Taxonomy" id="9696"/>
    <lineage>
        <taxon>Eukaryota</taxon>
        <taxon>Metazoa</taxon>
        <taxon>Chordata</taxon>
        <taxon>Craniata</taxon>
        <taxon>Vertebrata</taxon>
        <taxon>Euteleostomi</taxon>
        <taxon>Mammalia</taxon>
        <taxon>Eutheria</taxon>
        <taxon>Laurasiatheria</taxon>
        <taxon>Carnivora</taxon>
        <taxon>Feliformia</taxon>
        <taxon>Felidae</taxon>
        <taxon>Felinae</taxon>
        <taxon>Puma</taxon>
    </lineage>
</organism>
<dbReference type="InterPro" id="IPR006133">
    <property type="entry name" value="DNA-dir_DNA_pol_B_exonuc"/>
</dbReference>
<comment type="catalytic activity">
    <reaction evidence="16">
        <text>DNA(n) + a 2'-deoxyribonucleoside 5'-triphosphate = DNA(n+1) + diphosphate</text>
        <dbReference type="Rhea" id="RHEA:22508"/>
        <dbReference type="Rhea" id="RHEA-COMP:17339"/>
        <dbReference type="Rhea" id="RHEA-COMP:17340"/>
        <dbReference type="ChEBI" id="CHEBI:33019"/>
        <dbReference type="ChEBI" id="CHEBI:61560"/>
        <dbReference type="ChEBI" id="CHEBI:173112"/>
        <dbReference type="EC" id="2.7.7.7"/>
    </reaction>
</comment>
<dbReference type="Pfam" id="PF23250">
    <property type="entry name" value="zf_DPOE_2"/>
    <property type="match status" value="1"/>
</dbReference>
<dbReference type="Gene3D" id="1.10.132.60">
    <property type="entry name" value="DNA polymerase family B, C-terminal domain"/>
    <property type="match status" value="1"/>
</dbReference>
<dbReference type="InterPro" id="IPR013697">
    <property type="entry name" value="DNA_pol_e_suA_C"/>
</dbReference>
<gene>
    <name evidence="20" type="primary">POLE</name>
</gene>
<dbReference type="Proteomes" id="UP000515131">
    <property type="component" value="Unplaced"/>
</dbReference>
<evidence type="ECO:0000256" key="8">
    <source>
        <dbReference type="ARBA" id="ARBA00022771"/>
    </source>
</evidence>
<dbReference type="SMART" id="SM00486">
    <property type="entry name" value="POLBc"/>
    <property type="match status" value="1"/>
</dbReference>
<evidence type="ECO:0000256" key="3">
    <source>
        <dbReference type="ARBA" id="ARBA00022485"/>
    </source>
</evidence>
<keyword evidence="7 16" id="KW-0479">Metal-binding</keyword>
<dbReference type="CDD" id="cd05779">
    <property type="entry name" value="DNA_polB_epsilon_exo"/>
    <property type="match status" value="1"/>
</dbReference>
<dbReference type="GO" id="GO:0000166">
    <property type="term" value="F:nucleotide binding"/>
    <property type="evidence" value="ECO:0007669"/>
    <property type="project" value="InterPro"/>
</dbReference>
<keyword evidence="8 16" id="KW-0863">Zinc-finger</keyword>
<evidence type="ECO:0000313" key="19">
    <source>
        <dbReference type="Proteomes" id="UP000515131"/>
    </source>
</evidence>
<keyword evidence="14 16" id="KW-0539">Nucleus</keyword>
<dbReference type="CTD" id="5426"/>
<sequence>MDEEEGGAEAAVATKGQQEGSAHWYNVRYRGNAFPVEITRRDDLVERPDPVVLAFDIETTKLPLKFPDAETDQIMMISYMIDGQGYLITNREIVSEDVGDFEFTPKPEYEGPFCVFNEPDEVHLIQRWFEHVQEAKPTIMVTYNGDFFDWPFVEARAAVHGLSMYQEIGFQKDSQGEYKASQCIHMDCLRWVKRDSYLPVGSHNLKAAAKAKLGYDPVELDPEDMCRMATEQPQTLATYSVSDAVATYYLYMKYVHPFIFALCTIIPMEPDEVLRKGSGTLCEALLMVQAFHANIVFPNKQEQEFNKLTSDGHVLDAETYVGGHVEALESGVFRSDIPCRFRMNPAAFDFLLQRVEKTMRHAIEEEEKVPMEQVTNFQEVCDQIKTKLTSLKDVPNRIECPLIYHLDVGAMYPNIILTNRLQPSAVVDEATCAACDFNKPGADCQRKMAWQWRGEFMPASRSEYHRIQHQLESEKFPPLTAEGPARAFHELSREEQAKYEKRRLSDYCRKAYKKIHVTRVEERLTTICQRENSFYVDTVRAFRDRRYEFKGLHKTLGCFRGLATVKNAAVNVGVKLPPLPLVMQEGFTNDQYQELTEPASLTYVTRSENSIFFEVDGPYLAMILPASKEEGKKLKKRYAVFNEDGSLAELKGFEIKRRGELQLIKIFQSSVFEAFLKGSTLEEVYGSVAKVADYWLDVLYSKAANMPDSELFELISENRSMSRKLEDYGEQKSTSISTAKRLAEFLGDQMVKDAGLSCRYIISRKPEGSPVTERAIPLAIFQAEPMVRKHFLRKWLKSSSLQDFDIRTILDWDYYIERLGSAIQKIITIPAALQQVKNPVPRVKHPDWLHKKLLEKNDICKQKKISELFVLEGRRQVGVAQAPEGTQSLGAPDMEDLGLAKPPRSVVPVATRRKRVLWESQGESQDLELTVPWQEILGPPPALGTTQEEWLVWLRFHKKKWQLQARQRLGRKKRRRLEVAEGDPRPGAVRDRPATGLGGFLQRAARSILDLPWQIVQISETSQAGLFRLWAVISSDLYCIRLNIPRQFYVNQRVAKAEEGPSYRKVSRVLPRSNVVYNLYEYSVPEDMYQEHVNEINTELSAPDIEGVYETQVPLLFRALVQLGCVCVVNKQLVRHLSGREAETFALEHLEMRSLAQFSYLEPGSIRHLYLYHHAQGHKALFGLFVPSQRRASVFVLDTVRSNQMPSLSALYTAEHSLLMEKVGPELLPPPKHTFEVRAETDLKTICRAIQRFLLAYKEERRGPTLIAVQSNWELKRLAGEVPILEDFPLVPVRVADRVSYGVLDWQRLGARRMIRHYLNLDTCLSQAFEMSRYFHIPIGNLPEDISTFGSDLFFARHLQRHNHLLWLSPTARPDLGGKEADDNRLVMEFDDQASVEINCPGCYSTLCVELDIQNLAVNTILQSHHINDMEGADSVGISFDVIQQASLEDMITGNQAAGTPASYDETALCSSTFRILKSMVVGWVKEITQYRNIYADNQVMHFYRWLRSPSSLLHDPALHRTLHNMMKKLFLQLIAEFKRLGSSVVYANFNRIILCTKKRRVADAIAYVEYITNSVHSKEIFHSLTISFSRCWEFLLWMDPSNYGGIKGNVPSSIHCGQQDSRKEGREEEEEEEEEEGGEEEEEEEEEEGAQEPDVEDMLENNWNIVQFLPQAASCQSYFLMIVSAYIVAVYHSMKEELRRSVPGSTPLRRRGPSQLSQEAQAVAGALPGVITFSQDYVANELTQNFFTITQKIQKKVTGSRNATELSKMFPVLPGSHLLLNNPALEFIKYVCKVLSLDTNITNQVNKLNRDLLRLVDVGEFSEEAQFRDPCRSYVLPEVICRSCNFCRDLDLCKEPSFSQDGAVLPQWLCSNCLVAYDSSVIEMALVEAVQKKLMAFTLQDLICLKCRGVKETNMPVYCSCAGDFALTIRTKVFMDQIRIFQNIAQHYGMSYLMETLEWLLQKNLQLGH</sequence>
<dbReference type="GO" id="GO:0008270">
    <property type="term" value="F:zinc ion binding"/>
    <property type="evidence" value="ECO:0007669"/>
    <property type="project" value="UniProtKB-KW"/>
</dbReference>
<dbReference type="Gene3D" id="3.30.420.10">
    <property type="entry name" value="Ribonuclease H-like superfamily/Ribonuclease H"/>
    <property type="match status" value="1"/>
</dbReference>
<evidence type="ECO:0000256" key="6">
    <source>
        <dbReference type="ARBA" id="ARBA00022705"/>
    </source>
</evidence>
<evidence type="ECO:0000313" key="20">
    <source>
        <dbReference type="RefSeq" id="XP_025774419.1"/>
    </source>
</evidence>
<keyword evidence="5 16" id="KW-0548">Nucleotidyltransferase</keyword>
<dbReference type="InterPro" id="IPR029703">
    <property type="entry name" value="POL2"/>
</dbReference>
<dbReference type="CDD" id="cd05535">
    <property type="entry name" value="POLBc_epsilon"/>
    <property type="match status" value="1"/>
</dbReference>
<evidence type="ECO:0000256" key="4">
    <source>
        <dbReference type="ARBA" id="ARBA00022679"/>
    </source>
</evidence>
<proteinExistence type="inferred from homology"/>
<dbReference type="InterPro" id="IPR012337">
    <property type="entry name" value="RNaseH-like_sf"/>
</dbReference>
<keyword evidence="10 16" id="KW-0239">DNA-directed DNA polymerase</keyword>
<dbReference type="SUPFAM" id="SSF53098">
    <property type="entry name" value="Ribonuclease H-like"/>
    <property type="match status" value="1"/>
</dbReference>
<dbReference type="GO" id="GO:0051539">
    <property type="term" value="F:4 iron, 4 sulfur cluster binding"/>
    <property type="evidence" value="ECO:0007669"/>
    <property type="project" value="UniProtKB-KW"/>
</dbReference>
<dbReference type="Pfam" id="PF08490">
    <property type="entry name" value="DUF1744"/>
    <property type="match status" value="1"/>
</dbReference>
<evidence type="ECO:0000256" key="12">
    <source>
        <dbReference type="ARBA" id="ARBA00023014"/>
    </source>
</evidence>
<dbReference type="GO" id="GO:0000278">
    <property type="term" value="P:mitotic cell cycle"/>
    <property type="evidence" value="ECO:0007669"/>
    <property type="project" value="TreeGrafter"/>
</dbReference>
<dbReference type="InterPro" id="IPR042087">
    <property type="entry name" value="DNA_pol_B_thumb"/>
</dbReference>
<dbReference type="InterPro" id="IPR054475">
    <property type="entry name" value="Znf-DPOE"/>
</dbReference>
<dbReference type="GO" id="GO:0006297">
    <property type="term" value="P:nucleotide-excision repair, DNA gap filling"/>
    <property type="evidence" value="ECO:0007669"/>
    <property type="project" value="TreeGrafter"/>
</dbReference>
<evidence type="ECO:0000256" key="13">
    <source>
        <dbReference type="ARBA" id="ARBA00023125"/>
    </source>
</evidence>
<evidence type="ECO:0000256" key="15">
    <source>
        <dbReference type="ARBA" id="ARBA00062298"/>
    </source>
</evidence>
<evidence type="ECO:0000256" key="7">
    <source>
        <dbReference type="ARBA" id="ARBA00022723"/>
    </source>
</evidence>
<feature type="compositionally biased region" description="Basic and acidic residues" evidence="17">
    <location>
        <begin position="977"/>
        <end position="993"/>
    </location>
</feature>
<dbReference type="InterPro" id="IPR043502">
    <property type="entry name" value="DNA/RNA_pol_sf"/>
</dbReference>
<keyword evidence="11 16" id="KW-0408">Iron</keyword>
<dbReference type="InterPro" id="IPR036397">
    <property type="entry name" value="RNaseH_sf"/>
</dbReference>
<dbReference type="GO" id="GO:0008310">
    <property type="term" value="F:single-stranded DNA 3'-5' DNA exonuclease activity"/>
    <property type="evidence" value="ECO:0007669"/>
    <property type="project" value="TreeGrafter"/>
</dbReference>